<name>A0AA36GT70_CYLNA</name>
<dbReference type="InterPro" id="IPR053014">
    <property type="entry name" value="Cuticle_assoc_divergent"/>
</dbReference>
<evidence type="ECO:0000259" key="2">
    <source>
        <dbReference type="PROSITE" id="PS50279"/>
    </source>
</evidence>
<sequence length="645" mass="71426">MIIFVNLIVAYFAHASDLGGVLCRLPKDEGYECGTVGASYSAFYFDADIGDCLEITFKGCGGNQNRFASREDCLNGCRSLTLCGKGLPLMDFAGNIKRCDADRVPCPGSHECIGHGMESVCCLKPERICQASLNAGTSCGGPPQTRYFYDAPSRVCRPFTFTGCGGNENNFKSKGECIHFCNAEIICLRGDPHPDRYSINKIATCTEDNQCQRNYTCTRRADLRKGACCPSRDFVCGSPLAERSNRRFLFKEMTWTFNYRTGDCEMKEYVPGDEQWNSFASQEQCIDFCVGTCPNHLEVHYNPVTGQPQLCDAKAKSGCPMGFECVKTSPFAAICCRTKPICPAAESIALLKEYICCTKPLECPDGMQPLREHGGRPRTCTIGVEGNCPSDYACVLGAGKMPNGEDRHLCCKPQKKCIVPFVDLDEKRPKRCFPGDLSCPSATACLPVIEEDDNSTSVSDAIFFCCHKVDVFTCSDSKMPLLDVTNTKPMRCSRANPLSCPSDYICEELQDGSNACCPNPFSAQVCSEAVTDANNVPITCSGWDDASCSEGSCRRALDGRNYCCRSTVEGGSMYGYRYAKMRSDMLHTAVMWKMLNEAMKINETATRAPHRHRGPVRNTKRFPKSIRKRLPYYLRRLENSKNLIF</sequence>
<protein>
    <recommendedName>
        <fullName evidence="2">BPTI/Kunitz inhibitor domain-containing protein</fullName>
    </recommendedName>
</protein>
<dbReference type="Pfam" id="PF00014">
    <property type="entry name" value="Kunitz_BPTI"/>
    <property type="match status" value="2"/>
</dbReference>
<dbReference type="Gene3D" id="4.10.410.10">
    <property type="entry name" value="Pancreatic trypsin inhibitor Kunitz domain"/>
    <property type="match status" value="2"/>
</dbReference>
<dbReference type="CDD" id="cd00109">
    <property type="entry name" value="Kunitz-type"/>
    <property type="match status" value="1"/>
</dbReference>
<dbReference type="Pfam" id="PF14625">
    <property type="entry name" value="Lustrin_cystein"/>
    <property type="match status" value="5"/>
</dbReference>
<organism evidence="3 4">
    <name type="scientific">Cylicocyclus nassatus</name>
    <name type="common">Nematode worm</name>
    <dbReference type="NCBI Taxonomy" id="53992"/>
    <lineage>
        <taxon>Eukaryota</taxon>
        <taxon>Metazoa</taxon>
        <taxon>Ecdysozoa</taxon>
        <taxon>Nematoda</taxon>
        <taxon>Chromadorea</taxon>
        <taxon>Rhabditida</taxon>
        <taxon>Rhabditina</taxon>
        <taxon>Rhabditomorpha</taxon>
        <taxon>Strongyloidea</taxon>
        <taxon>Strongylidae</taxon>
        <taxon>Cylicocyclus</taxon>
    </lineage>
</organism>
<dbReference type="InterPro" id="IPR020901">
    <property type="entry name" value="Prtase_inh_Kunz-CS"/>
</dbReference>
<keyword evidence="1" id="KW-0732">Signal</keyword>
<accession>A0AA36GT70</accession>
<evidence type="ECO:0000256" key="1">
    <source>
        <dbReference type="SAM" id="SignalP"/>
    </source>
</evidence>
<feature type="domain" description="BPTI/Kunitz inhibitor" evidence="2">
    <location>
        <begin position="23"/>
        <end position="77"/>
    </location>
</feature>
<keyword evidence="4" id="KW-1185">Reference proteome</keyword>
<dbReference type="SMART" id="SM00131">
    <property type="entry name" value="KU"/>
    <property type="match status" value="2"/>
</dbReference>
<dbReference type="PANTHER" id="PTHR46339">
    <property type="entry name" value="PROTEIN CBG15282-RELATED"/>
    <property type="match status" value="1"/>
</dbReference>
<feature type="signal peptide" evidence="1">
    <location>
        <begin position="1"/>
        <end position="15"/>
    </location>
</feature>
<dbReference type="PROSITE" id="PS00280">
    <property type="entry name" value="BPTI_KUNITZ_1"/>
    <property type="match status" value="1"/>
</dbReference>
<reference evidence="3" key="1">
    <citation type="submission" date="2023-07" db="EMBL/GenBank/DDBJ databases">
        <authorList>
            <consortium name="CYATHOMIX"/>
        </authorList>
    </citation>
    <scope>NUCLEOTIDE SEQUENCE</scope>
    <source>
        <strain evidence="3">N/A</strain>
    </source>
</reference>
<dbReference type="EMBL" id="CATQJL010000223">
    <property type="protein sequence ID" value="CAJ0597674.1"/>
    <property type="molecule type" value="Genomic_DNA"/>
</dbReference>
<dbReference type="InterPro" id="IPR028150">
    <property type="entry name" value="Lustrin_cystein"/>
</dbReference>
<dbReference type="Proteomes" id="UP001176961">
    <property type="component" value="Unassembled WGS sequence"/>
</dbReference>
<feature type="chain" id="PRO_5041242159" description="BPTI/Kunitz inhibitor domain-containing protein" evidence="1">
    <location>
        <begin position="16"/>
        <end position="645"/>
    </location>
</feature>
<dbReference type="InterPro" id="IPR036880">
    <property type="entry name" value="Kunitz_BPTI_sf"/>
</dbReference>
<dbReference type="SMART" id="SM00289">
    <property type="entry name" value="WR1"/>
    <property type="match status" value="7"/>
</dbReference>
<comment type="caution">
    <text evidence="3">The sequence shown here is derived from an EMBL/GenBank/DDBJ whole genome shotgun (WGS) entry which is preliminary data.</text>
</comment>
<dbReference type="InterPro" id="IPR002223">
    <property type="entry name" value="Kunitz_BPTI"/>
</dbReference>
<evidence type="ECO:0000313" key="4">
    <source>
        <dbReference type="Proteomes" id="UP001176961"/>
    </source>
</evidence>
<proteinExistence type="predicted"/>
<dbReference type="AlphaFoldDB" id="A0AA36GT70"/>
<evidence type="ECO:0000313" key="3">
    <source>
        <dbReference type="EMBL" id="CAJ0597674.1"/>
    </source>
</evidence>
<feature type="domain" description="BPTI/Kunitz inhibitor" evidence="2">
    <location>
        <begin position="129"/>
        <end position="181"/>
    </location>
</feature>
<dbReference type="CDD" id="cd22593">
    <property type="entry name" value="Kunitz_conkunitzin"/>
    <property type="match status" value="1"/>
</dbReference>
<dbReference type="PANTHER" id="PTHR46339:SF10">
    <property type="entry name" value="BPTI_KUNITZ INHIBITOR DOMAIN-CONTAINING PROTEIN"/>
    <property type="match status" value="1"/>
</dbReference>
<dbReference type="InterPro" id="IPR006150">
    <property type="entry name" value="Cys_repeat_1"/>
</dbReference>
<gene>
    <name evidence="3" type="ORF">CYNAS_LOCUS9657</name>
</gene>
<dbReference type="GO" id="GO:0004867">
    <property type="term" value="F:serine-type endopeptidase inhibitor activity"/>
    <property type="evidence" value="ECO:0007669"/>
    <property type="project" value="InterPro"/>
</dbReference>
<dbReference type="SUPFAM" id="SSF57362">
    <property type="entry name" value="BPTI-like"/>
    <property type="match status" value="3"/>
</dbReference>
<dbReference type="PROSITE" id="PS50279">
    <property type="entry name" value="BPTI_KUNITZ_2"/>
    <property type="match status" value="2"/>
</dbReference>